<name>A0ABP9XYW8_9FUNG</name>
<gene>
    <name evidence="2" type="ORF">HPULCUR_005386</name>
</gene>
<sequence>MSPVTSIATDRYNENGTKSRSSRTKADCKRPLNQQNPNKALIEKPATNTYKHCASASSVVDQNTFSYEHNYRTPILDYPQKDKKKVSVVLKRALLPHKTYYELEWSIPNYDNATTSKVWLQLDEQTSRGIDRVRRLGFNDLDVRLDDKLTEYMINSVNNTNENIMIEILFSSGNYHDYRKDSVLQPSASDQRKIHLVRLRRVHWWVKDYNLARAYLP</sequence>
<dbReference type="Proteomes" id="UP001476247">
    <property type="component" value="Unassembled WGS sequence"/>
</dbReference>
<feature type="region of interest" description="Disordered" evidence="1">
    <location>
        <begin position="1"/>
        <end position="37"/>
    </location>
</feature>
<accession>A0ABP9XYW8</accession>
<reference evidence="2 3" key="1">
    <citation type="submission" date="2024-04" db="EMBL/GenBank/DDBJ databases">
        <title>genome sequences of Mucor flavus KT1a and Helicostylum pulchrum KT1b strains isolation_sourced from the surface of a dry-aged beef.</title>
        <authorList>
            <person name="Toyotome T."/>
            <person name="Hosono M."/>
            <person name="Torimaru M."/>
            <person name="Fukuda K."/>
            <person name="Mikami N."/>
        </authorList>
    </citation>
    <scope>NUCLEOTIDE SEQUENCE [LARGE SCALE GENOMIC DNA]</scope>
    <source>
        <strain evidence="2 3">KT1b</strain>
    </source>
</reference>
<organism evidence="2 3">
    <name type="scientific">Helicostylum pulchrum</name>
    <dbReference type="NCBI Taxonomy" id="562976"/>
    <lineage>
        <taxon>Eukaryota</taxon>
        <taxon>Fungi</taxon>
        <taxon>Fungi incertae sedis</taxon>
        <taxon>Mucoromycota</taxon>
        <taxon>Mucoromycotina</taxon>
        <taxon>Mucoromycetes</taxon>
        <taxon>Mucorales</taxon>
        <taxon>Mucorineae</taxon>
        <taxon>Mucoraceae</taxon>
        <taxon>Helicostylum</taxon>
    </lineage>
</organism>
<comment type="caution">
    <text evidence="2">The sequence shown here is derived from an EMBL/GenBank/DDBJ whole genome shotgun (WGS) entry which is preliminary data.</text>
</comment>
<keyword evidence="3" id="KW-1185">Reference proteome</keyword>
<protein>
    <submittedName>
        <fullName evidence="2">Uncharacterized protein</fullName>
    </submittedName>
</protein>
<feature type="compositionally biased region" description="Polar residues" evidence="1">
    <location>
        <begin position="1"/>
        <end position="19"/>
    </location>
</feature>
<proteinExistence type="predicted"/>
<evidence type="ECO:0000256" key="1">
    <source>
        <dbReference type="SAM" id="MobiDB-lite"/>
    </source>
</evidence>
<evidence type="ECO:0000313" key="3">
    <source>
        <dbReference type="Proteomes" id="UP001476247"/>
    </source>
</evidence>
<evidence type="ECO:0000313" key="2">
    <source>
        <dbReference type="EMBL" id="GAA5799965.1"/>
    </source>
</evidence>
<dbReference type="EMBL" id="BAABUJ010000014">
    <property type="protein sequence ID" value="GAA5799965.1"/>
    <property type="molecule type" value="Genomic_DNA"/>
</dbReference>